<organism evidence="2 3">
    <name type="scientific">Sorangium cellulosum</name>
    <name type="common">Polyangium cellulosum</name>
    <dbReference type="NCBI Taxonomy" id="56"/>
    <lineage>
        <taxon>Bacteria</taxon>
        <taxon>Pseudomonadati</taxon>
        <taxon>Myxococcota</taxon>
        <taxon>Polyangia</taxon>
        <taxon>Polyangiales</taxon>
        <taxon>Polyangiaceae</taxon>
        <taxon>Sorangium</taxon>
    </lineage>
</organism>
<keyword evidence="1" id="KW-1133">Transmembrane helix</keyword>
<keyword evidence="1" id="KW-0472">Membrane</keyword>
<keyword evidence="1" id="KW-0812">Transmembrane</keyword>
<protein>
    <submittedName>
        <fullName evidence="2">Uncharacterized protein</fullName>
    </submittedName>
</protein>
<dbReference type="EMBL" id="CP012673">
    <property type="protein sequence ID" value="AUX41542.1"/>
    <property type="molecule type" value="Genomic_DNA"/>
</dbReference>
<feature type="transmembrane region" description="Helical" evidence="1">
    <location>
        <begin position="218"/>
        <end position="237"/>
    </location>
</feature>
<dbReference type="AlphaFoldDB" id="A0A2L0EQL0"/>
<gene>
    <name evidence="2" type="ORF">SOCE26_029620</name>
</gene>
<dbReference type="RefSeq" id="WP_104979922.1">
    <property type="nucleotide sequence ID" value="NZ_CP012673.1"/>
</dbReference>
<evidence type="ECO:0000256" key="1">
    <source>
        <dbReference type="SAM" id="Phobius"/>
    </source>
</evidence>
<feature type="transmembrane region" description="Helical" evidence="1">
    <location>
        <begin position="187"/>
        <end position="206"/>
    </location>
</feature>
<proteinExistence type="predicted"/>
<reference evidence="2 3" key="1">
    <citation type="submission" date="2015-09" db="EMBL/GenBank/DDBJ databases">
        <title>Sorangium comparison.</title>
        <authorList>
            <person name="Zaburannyi N."/>
            <person name="Bunk B."/>
            <person name="Overmann J."/>
            <person name="Mueller R."/>
        </authorList>
    </citation>
    <scope>NUCLEOTIDE SEQUENCE [LARGE SCALE GENOMIC DNA]</scope>
    <source>
        <strain evidence="2 3">So ce26</strain>
    </source>
</reference>
<dbReference type="Proteomes" id="UP000238348">
    <property type="component" value="Chromosome"/>
</dbReference>
<sequence length="331" mass="36127">MSEEELHHNRRGALGPGQRRRLEARRRVYAGVRHALGPAAQQARAELAGIEKDLADGRVFVADGEVVFDLITVQATARGTIKRQMHDEGLSTYLSAYAPVARPRSPTGFLRGVDLLPGPYRFYVVPYSGLVVGAEAPPAAIAAGEHGRRITALLRTVQELDDETLAMNRQGRMTEAQKKYARVYNDAHMSCMLMGIILFAGGMSSWNLKKALSAGTTFFTFDVLGGFVIALVFLLFLPSTIKDERKAISGGKADAAEGRVAVQQGVLKKSHSRYRSVLRLTLRMGEHDFDVSDRPALFAAVVEGHVYRAYVGPRSGKLLALEFVEGAARSS</sequence>
<evidence type="ECO:0000313" key="2">
    <source>
        <dbReference type="EMBL" id="AUX41542.1"/>
    </source>
</evidence>
<name>A0A2L0EQL0_SORCE</name>
<accession>A0A2L0EQL0</accession>
<evidence type="ECO:0000313" key="3">
    <source>
        <dbReference type="Proteomes" id="UP000238348"/>
    </source>
</evidence>